<dbReference type="PANTHER" id="PTHR43725:SF47">
    <property type="entry name" value="UDP-GLUCOSE 4-EPIMERASE"/>
    <property type="match status" value="1"/>
</dbReference>
<evidence type="ECO:0000256" key="1">
    <source>
        <dbReference type="ARBA" id="ARBA00000014"/>
    </source>
</evidence>
<comment type="pathway">
    <text evidence="4 8">Carbohydrate metabolism; galactose metabolism.</text>
</comment>
<comment type="catalytic activity">
    <reaction evidence="1">
        <text>UDP-N-acetyl-alpha-D-glucosamine = UDP-N-acetyl-alpha-D-galactosamine</text>
        <dbReference type="Rhea" id="RHEA:20517"/>
        <dbReference type="ChEBI" id="CHEBI:57705"/>
        <dbReference type="ChEBI" id="CHEBI:67138"/>
        <dbReference type="EC" id="5.1.3.7"/>
    </reaction>
</comment>
<evidence type="ECO:0000256" key="2">
    <source>
        <dbReference type="ARBA" id="ARBA00000083"/>
    </source>
</evidence>
<keyword evidence="6" id="KW-0299">Galactose metabolism</keyword>
<dbReference type="GO" id="GO:0003974">
    <property type="term" value="F:UDP-N-acetylglucosamine 4-epimerase activity"/>
    <property type="evidence" value="ECO:0007669"/>
    <property type="project" value="UniProtKB-EC"/>
</dbReference>
<evidence type="ECO:0000256" key="4">
    <source>
        <dbReference type="ARBA" id="ARBA00004947"/>
    </source>
</evidence>
<accession>A0A922KZI3</accession>
<dbReference type="EMBL" id="ASGP02000008">
    <property type="protein sequence ID" value="KAH9494039.1"/>
    <property type="molecule type" value="Genomic_DNA"/>
</dbReference>
<dbReference type="InterPro" id="IPR036291">
    <property type="entry name" value="NAD(P)-bd_dom_sf"/>
</dbReference>
<comment type="caution">
    <text evidence="10">The sequence shown here is derived from an EMBL/GenBank/DDBJ whole genome shotgun (WGS) entry which is preliminary data.</text>
</comment>
<dbReference type="NCBIfam" id="TIGR01179">
    <property type="entry name" value="galE"/>
    <property type="match status" value="1"/>
</dbReference>
<organism evidence="10 11">
    <name type="scientific">Dermatophagoides farinae</name>
    <name type="common">American house dust mite</name>
    <dbReference type="NCBI Taxonomy" id="6954"/>
    <lineage>
        <taxon>Eukaryota</taxon>
        <taxon>Metazoa</taxon>
        <taxon>Ecdysozoa</taxon>
        <taxon>Arthropoda</taxon>
        <taxon>Chelicerata</taxon>
        <taxon>Arachnida</taxon>
        <taxon>Acari</taxon>
        <taxon>Acariformes</taxon>
        <taxon>Sarcoptiformes</taxon>
        <taxon>Astigmata</taxon>
        <taxon>Psoroptidia</taxon>
        <taxon>Analgoidea</taxon>
        <taxon>Pyroglyphidae</taxon>
        <taxon>Dermatophagoidinae</taxon>
        <taxon>Dermatophagoides</taxon>
    </lineage>
</organism>
<comment type="cofactor">
    <cofactor evidence="3 8">
        <name>NAD(+)</name>
        <dbReference type="ChEBI" id="CHEBI:57540"/>
    </cofactor>
</comment>
<keyword evidence="11" id="KW-1185">Reference proteome</keyword>
<evidence type="ECO:0000313" key="10">
    <source>
        <dbReference type="EMBL" id="KAH9494039.1"/>
    </source>
</evidence>
<evidence type="ECO:0000259" key="9">
    <source>
        <dbReference type="Pfam" id="PF01370"/>
    </source>
</evidence>
<evidence type="ECO:0000256" key="7">
    <source>
        <dbReference type="ARBA" id="ARBA00023235"/>
    </source>
</evidence>
<protein>
    <recommendedName>
        <fullName evidence="8">UDP-glucose 4-epimerase</fullName>
        <ecNumber evidence="8">5.1.3.2</ecNumber>
    </recommendedName>
</protein>
<reference evidence="10" key="1">
    <citation type="submission" date="2013-05" db="EMBL/GenBank/DDBJ databases">
        <authorList>
            <person name="Yim A.K.Y."/>
            <person name="Chan T.F."/>
            <person name="Ji K.M."/>
            <person name="Liu X.Y."/>
            <person name="Zhou J.W."/>
            <person name="Li R.Q."/>
            <person name="Yang K.Y."/>
            <person name="Li J."/>
            <person name="Li M."/>
            <person name="Law P.T.W."/>
            <person name="Wu Y.L."/>
            <person name="Cai Z.L."/>
            <person name="Qin H."/>
            <person name="Bao Y."/>
            <person name="Leung R.K.K."/>
            <person name="Ng P.K.S."/>
            <person name="Zou J."/>
            <person name="Zhong X.J."/>
            <person name="Ran P.X."/>
            <person name="Zhong N.S."/>
            <person name="Liu Z.G."/>
            <person name="Tsui S.K.W."/>
        </authorList>
    </citation>
    <scope>NUCLEOTIDE SEQUENCE</scope>
    <source>
        <strain evidence="10">Derf</strain>
        <tissue evidence="10">Whole organism</tissue>
    </source>
</reference>
<dbReference type="InterPro" id="IPR005886">
    <property type="entry name" value="UDP_G4E"/>
</dbReference>
<dbReference type="Proteomes" id="UP000790347">
    <property type="component" value="Unassembled WGS sequence"/>
</dbReference>
<dbReference type="CDD" id="cd05247">
    <property type="entry name" value="UDP_G4E_1_SDR_e"/>
    <property type="match status" value="1"/>
</dbReference>
<dbReference type="PANTHER" id="PTHR43725">
    <property type="entry name" value="UDP-GLUCOSE 4-EPIMERASE"/>
    <property type="match status" value="1"/>
</dbReference>
<evidence type="ECO:0000256" key="5">
    <source>
        <dbReference type="ARBA" id="ARBA00023027"/>
    </source>
</evidence>
<evidence type="ECO:0000256" key="6">
    <source>
        <dbReference type="ARBA" id="ARBA00023144"/>
    </source>
</evidence>
<dbReference type="Gene3D" id="3.40.50.720">
    <property type="entry name" value="NAD(P)-binding Rossmann-like Domain"/>
    <property type="match status" value="1"/>
</dbReference>
<dbReference type="NCBIfam" id="NF007956">
    <property type="entry name" value="PRK10675.1"/>
    <property type="match status" value="1"/>
</dbReference>
<sequence>MDAAKILITGGSGYVGSHCVVELLENNFNIIVIDNLVNSIRLDGDPLPESLRRAQQITGKNIDKFYNGTTEDAELLDKIFTENSPIDVVMHLAALKSVGESVQQPLRYYQNNVGGSITLLKAMEKYNVKKFIFSSSATVYGEPQYLPLDESHPIGIKCTNPYGRSKCMVEQILEDVCQADSEWSIISLRYFNPVGAHQSGLIGEYPNDIPNNLMPYISQVAVKVRPCLNVFGDDYPTVDGTGVRDYIHIDDLSNGHIVALKHMLSSPKEWFGYNPINLGTGSGTTVLQLIESFEKSTGIKIPYKIVDRRPGDLAILFANVNVAKERLGWKARKTIDEMCSSTWNWQSKNPNGFRNNKIAQ</sequence>
<evidence type="ECO:0000313" key="11">
    <source>
        <dbReference type="Proteomes" id="UP000790347"/>
    </source>
</evidence>
<keyword evidence="8" id="KW-0119">Carbohydrate metabolism</keyword>
<dbReference type="GO" id="GO:0003978">
    <property type="term" value="F:UDP-glucose 4-epimerase activity"/>
    <property type="evidence" value="ECO:0007669"/>
    <property type="project" value="UniProtKB-UniRule"/>
</dbReference>
<comment type="subunit">
    <text evidence="8">Homodimer.</text>
</comment>
<dbReference type="SUPFAM" id="SSF51735">
    <property type="entry name" value="NAD(P)-binding Rossmann-fold domains"/>
    <property type="match status" value="1"/>
</dbReference>
<dbReference type="GO" id="GO:0005829">
    <property type="term" value="C:cytosol"/>
    <property type="evidence" value="ECO:0007669"/>
    <property type="project" value="TreeGrafter"/>
</dbReference>
<dbReference type="GO" id="GO:0006012">
    <property type="term" value="P:galactose metabolic process"/>
    <property type="evidence" value="ECO:0007669"/>
    <property type="project" value="UniProtKB-KW"/>
</dbReference>
<keyword evidence="5 8" id="KW-0520">NAD</keyword>
<dbReference type="Gene3D" id="3.90.25.10">
    <property type="entry name" value="UDP-galactose 4-epimerase, domain 1"/>
    <property type="match status" value="1"/>
</dbReference>
<dbReference type="InterPro" id="IPR001509">
    <property type="entry name" value="Epimerase_deHydtase"/>
</dbReference>
<proteinExistence type="inferred from homology"/>
<name>A0A922KZI3_DERFA</name>
<reference evidence="10" key="2">
    <citation type="journal article" date="2022" name="Res Sq">
        <title>Comparative Genomics Reveals Insights into the Divergent Evolution of Astigmatic Mites and Household Pest Adaptations.</title>
        <authorList>
            <person name="Xiong Q."/>
            <person name="Wan A.T.-Y."/>
            <person name="Liu X.-Y."/>
            <person name="Fung C.S.-H."/>
            <person name="Xiao X."/>
            <person name="Malainual N."/>
            <person name="Hou J."/>
            <person name="Wang L."/>
            <person name="Wang M."/>
            <person name="Yang K."/>
            <person name="Cui Y."/>
            <person name="Leung E."/>
            <person name="Nong W."/>
            <person name="Shin S.-K."/>
            <person name="Au S."/>
            <person name="Jeong K.Y."/>
            <person name="Chew F.T."/>
            <person name="Hui J."/>
            <person name="Leung T.F."/>
            <person name="Tungtrongchitr A."/>
            <person name="Zhong N."/>
            <person name="Liu Z."/>
            <person name="Tsui S."/>
        </authorList>
    </citation>
    <scope>NUCLEOTIDE SEQUENCE</scope>
    <source>
        <strain evidence="10">Derf</strain>
        <tissue evidence="10">Whole organism</tissue>
    </source>
</reference>
<evidence type="ECO:0000256" key="3">
    <source>
        <dbReference type="ARBA" id="ARBA00001911"/>
    </source>
</evidence>
<dbReference type="EC" id="5.1.3.2" evidence="8"/>
<comment type="catalytic activity">
    <reaction evidence="2 8">
        <text>UDP-alpha-D-glucose = UDP-alpha-D-galactose</text>
        <dbReference type="Rhea" id="RHEA:22168"/>
        <dbReference type="ChEBI" id="CHEBI:58885"/>
        <dbReference type="ChEBI" id="CHEBI:66914"/>
        <dbReference type="EC" id="5.1.3.2"/>
    </reaction>
</comment>
<feature type="domain" description="NAD-dependent epimerase/dehydratase" evidence="9">
    <location>
        <begin position="6"/>
        <end position="265"/>
    </location>
</feature>
<dbReference type="Pfam" id="PF01370">
    <property type="entry name" value="Epimerase"/>
    <property type="match status" value="1"/>
</dbReference>
<comment type="similarity">
    <text evidence="8">Belongs to the NAD(P)-dependent epimerase/dehydratase family.</text>
</comment>
<gene>
    <name evidence="10" type="ORF">DERF_014757</name>
</gene>
<keyword evidence="7 8" id="KW-0413">Isomerase</keyword>
<evidence type="ECO:0000256" key="8">
    <source>
        <dbReference type="RuleBase" id="RU366046"/>
    </source>
</evidence>
<dbReference type="AlphaFoldDB" id="A0A922KZI3"/>